<dbReference type="GO" id="GO:0016740">
    <property type="term" value="F:transferase activity"/>
    <property type="evidence" value="ECO:0007669"/>
    <property type="project" value="UniProtKB-KW"/>
</dbReference>
<dbReference type="InterPro" id="IPR029044">
    <property type="entry name" value="Nucleotide-diphossugar_trans"/>
</dbReference>
<dbReference type="GO" id="GO:0006487">
    <property type="term" value="P:protein N-linked glycosylation"/>
    <property type="evidence" value="ECO:0007669"/>
    <property type="project" value="TreeGrafter"/>
</dbReference>
<dbReference type="EMBL" id="RZHH01000002">
    <property type="protein sequence ID" value="RYJ13021.1"/>
    <property type="molecule type" value="Genomic_DNA"/>
</dbReference>
<proteinExistence type="predicted"/>
<dbReference type="Pfam" id="PF00535">
    <property type="entry name" value="Glycos_transf_2"/>
    <property type="match status" value="1"/>
</dbReference>
<dbReference type="SUPFAM" id="SSF53448">
    <property type="entry name" value="Nucleotide-diphospho-sugar transferases"/>
    <property type="match status" value="1"/>
</dbReference>
<evidence type="ECO:0000259" key="1">
    <source>
        <dbReference type="Pfam" id="PF00535"/>
    </source>
</evidence>
<dbReference type="Proteomes" id="UP000294028">
    <property type="component" value="Unassembled WGS sequence"/>
</dbReference>
<keyword evidence="2" id="KW-0808">Transferase</keyword>
<evidence type="ECO:0000313" key="2">
    <source>
        <dbReference type="EMBL" id="RYJ13021.1"/>
    </source>
</evidence>
<gene>
    <name evidence="2" type="ORF">ELS19_02910</name>
</gene>
<protein>
    <submittedName>
        <fullName evidence="2">Glycosyltransferase</fullName>
    </submittedName>
</protein>
<feature type="domain" description="Glycosyltransferase 2-like" evidence="1">
    <location>
        <begin position="8"/>
        <end position="123"/>
    </location>
</feature>
<dbReference type="GeneID" id="9994330"/>
<comment type="caution">
    <text evidence="2">The sequence shown here is derived from an EMBL/GenBank/DDBJ whole genome shotgun (WGS) entry which is preliminary data.</text>
</comment>
<dbReference type="OMA" id="CYNEAQN"/>
<reference evidence="2 3" key="1">
    <citation type="submission" date="2018-12" db="EMBL/GenBank/DDBJ databases">
        <title>Genome analysis provides insights into bioremediation potentialities of Halogeometricum borinquense strain N11.</title>
        <authorList>
            <person name="Najjari A."/>
            <person name="Youssef N."/>
            <person name="Fhoula I."/>
            <person name="Ben Dhia O."/>
            <person name="Mahjoubi M."/>
            <person name="Ouzari H.I."/>
            <person name="Cherif A."/>
        </authorList>
    </citation>
    <scope>NUCLEOTIDE SEQUENCE [LARGE SCALE GENOMIC DNA]</scope>
    <source>
        <strain evidence="2 3">N11</strain>
    </source>
</reference>
<dbReference type="InterPro" id="IPR001173">
    <property type="entry name" value="Glyco_trans_2-like"/>
</dbReference>
<dbReference type="Gene3D" id="3.90.550.10">
    <property type="entry name" value="Spore Coat Polysaccharide Biosynthesis Protein SpsA, Chain A"/>
    <property type="match status" value="1"/>
</dbReference>
<sequence>MTRSVGVVVPAYRPDSERLADYVSALRSHLSPATVRIELDAPRPGVLDRLADLPATVNTVDTRRGKGAAITAGFEAIADDVDVLAFADADGSTPAASFASVVKSVAGGDADLAVGSRRHPASDVASHQTFARRRLGDGFAWMARRLLDVHLYDYQCGAKALTTEAWRAVRPHIYEAGFAWDIELIAVAGALGERIAEVPVRWEDRPGSTVSPVDTSYRLARALFSSRHRARLIREDRLHTFIESTRDHEPALVERLGEALDTSE</sequence>
<dbReference type="RefSeq" id="WP_006056474.1">
    <property type="nucleotide sequence ID" value="NZ_RZHH01000002.1"/>
</dbReference>
<accession>A0A482TI45</accession>
<dbReference type="PANTHER" id="PTHR10859">
    <property type="entry name" value="GLYCOSYL TRANSFERASE"/>
    <property type="match status" value="1"/>
</dbReference>
<dbReference type="PANTHER" id="PTHR10859:SF91">
    <property type="entry name" value="DOLICHYL-PHOSPHATE BETA-GLUCOSYLTRANSFERASE"/>
    <property type="match status" value="1"/>
</dbReference>
<name>A0A482TI45_9EURY</name>
<dbReference type="AlphaFoldDB" id="A0A482TI45"/>
<evidence type="ECO:0000313" key="3">
    <source>
        <dbReference type="Proteomes" id="UP000294028"/>
    </source>
</evidence>
<organism evidence="2 3">
    <name type="scientific">Halogeometricum borinquense</name>
    <dbReference type="NCBI Taxonomy" id="60847"/>
    <lineage>
        <taxon>Archaea</taxon>
        <taxon>Methanobacteriati</taxon>
        <taxon>Methanobacteriota</taxon>
        <taxon>Stenosarchaea group</taxon>
        <taxon>Halobacteria</taxon>
        <taxon>Halobacteriales</taxon>
        <taxon>Haloferacaceae</taxon>
        <taxon>Halogeometricum</taxon>
    </lineage>
</organism>